<dbReference type="Proteomes" id="UP000325313">
    <property type="component" value="Unassembled WGS sequence"/>
</dbReference>
<protein>
    <submittedName>
        <fullName evidence="2">Uncharacterized protein</fullName>
    </submittedName>
</protein>
<sequence>MLINQSSRNAVTPSAFSGLYVDSDKRSGLLPAQRFLICIKPDGGCSGKERMLKFDQTHRKCLAKA</sequence>
<evidence type="ECO:0000313" key="4">
    <source>
        <dbReference type="Proteomes" id="UP000325313"/>
    </source>
</evidence>
<dbReference type="EMBL" id="VSWC01000001">
    <property type="protein sequence ID" value="KAA1119089.1"/>
    <property type="molecule type" value="Genomic_DNA"/>
</dbReference>
<evidence type="ECO:0000313" key="3">
    <source>
        <dbReference type="Proteomes" id="UP000324748"/>
    </source>
</evidence>
<accession>A0A5B0RBW4</accession>
<evidence type="ECO:0000313" key="2">
    <source>
        <dbReference type="EMBL" id="KAA1122563.1"/>
    </source>
</evidence>
<keyword evidence="3" id="KW-1185">Reference proteome</keyword>
<comment type="caution">
    <text evidence="2">The sequence shown here is derived from an EMBL/GenBank/DDBJ whole genome shotgun (WGS) entry which is preliminary data.</text>
</comment>
<dbReference type="AlphaFoldDB" id="A0A5B0RBW4"/>
<gene>
    <name evidence="1" type="ORF">PGT21_014887</name>
    <name evidence="2" type="ORF">PGTUg99_037795</name>
</gene>
<proteinExistence type="predicted"/>
<dbReference type="Proteomes" id="UP000324748">
    <property type="component" value="Unassembled WGS sequence"/>
</dbReference>
<evidence type="ECO:0000313" key="1">
    <source>
        <dbReference type="EMBL" id="KAA1119089.1"/>
    </source>
</evidence>
<name>A0A5B0RBW4_PUCGR</name>
<organism evidence="2 4">
    <name type="scientific">Puccinia graminis f. sp. tritici</name>
    <dbReference type="NCBI Taxonomy" id="56615"/>
    <lineage>
        <taxon>Eukaryota</taxon>
        <taxon>Fungi</taxon>
        <taxon>Dikarya</taxon>
        <taxon>Basidiomycota</taxon>
        <taxon>Pucciniomycotina</taxon>
        <taxon>Pucciniomycetes</taxon>
        <taxon>Pucciniales</taxon>
        <taxon>Pucciniaceae</taxon>
        <taxon>Puccinia</taxon>
    </lineage>
</organism>
<reference evidence="3 4" key="1">
    <citation type="submission" date="2019-05" db="EMBL/GenBank/DDBJ databases">
        <title>Emergence of the Ug99 lineage of the wheat stem rust pathogen through somatic hybridization.</title>
        <authorList>
            <person name="Li F."/>
            <person name="Upadhyaya N.M."/>
            <person name="Sperschneider J."/>
            <person name="Matny O."/>
            <person name="Nguyen-Phuc H."/>
            <person name="Mago R."/>
            <person name="Raley C."/>
            <person name="Miller M.E."/>
            <person name="Silverstein K.A.T."/>
            <person name="Henningsen E."/>
            <person name="Hirsch C.D."/>
            <person name="Visser B."/>
            <person name="Pretorius Z.A."/>
            <person name="Steffenson B.J."/>
            <person name="Schwessinger B."/>
            <person name="Dodds P.N."/>
            <person name="Figueroa M."/>
        </authorList>
    </citation>
    <scope>NUCLEOTIDE SEQUENCE [LARGE SCALE GENOMIC DNA]</scope>
    <source>
        <strain evidence="1">21-0</strain>
        <strain evidence="2 4">Ug99</strain>
    </source>
</reference>
<dbReference type="EMBL" id="VDEP01000236">
    <property type="protein sequence ID" value="KAA1122563.1"/>
    <property type="molecule type" value="Genomic_DNA"/>
</dbReference>